<evidence type="ECO:0000256" key="8">
    <source>
        <dbReference type="ARBA" id="ARBA00022741"/>
    </source>
</evidence>
<reference evidence="15" key="2">
    <citation type="journal article" date="2019" name="Nat. Med.">
        <title>A library of human gut bacterial isolates paired with longitudinal multiomics data enables mechanistic microbiome research.</title>
        <authorList>
            <person name="Poyet M."/>
            <person name="Groussin M."/>
            <person name="Gibbons S.M."/>
            <person name="Avila-Pacheco J."/>
            <person name="Jiang X."/>
            <person name="Kearney S.M."/>
            <person name="Perrotta A.R."/>
            <person name="Berdy B."/>
            <person name="Zhao S."/>
            <person name="Lieberman T.D."/>
            <person name="Swanson P.K."/>
            <person name="Smith M."/>
            <person name="Roesemann S."/>
            <person name="Alexander J.E."/>
            <person name="Rich S.A."/>
            <person name="Livny J."/>
            <person name="Vlamakis H."/>
            <person name="Clish C."/>
            <person name="Bullock K."/>
            <person name="Deik A."/>
            <person name="Scott J."/>
            <person name="Pierce K.A."/>
            <person name="Xavier R.J."/>
            <person name="Alm E.J."/>
        </authorList>
    </citation>
    <scope>NUCLEOTIDE SEQUENCE</scope>
    <source>
        <strain evidence="15">BIOML-A12</strain>
    </source>
</reference>
<reference evidence="14" key="3">
    <citation type="journal article" date="2022" name="Clin. Infect. Dis.">
        <title>Association between Clostridium innocuum and antibiotic-associated diarrhea in adults and children: A cross-sectional study and comparative genomics analysis.</title>
        <authorList>
            <person name="Cherny K.E."/>
            <person name="Muscat E.B."/>
            <person name="Balaji A."/>
            <person name="Mukherjee J."/>
            <person name="Ozer E.A."/>
            <person name="Angarone M.P."/>
            <person name="Hauser A.R."/>
            <person name="Sichel J.S."/>
            <person name="Amponsah E."/>
            <person name="Kociolek L.K."/>
        </authorList>
    </citation>
    <scope>NUCLEOTIDE SEQUENCE</scope>
    <source>
        <strain evidence="14">NU1-AC-029v</strain>
    </source>
</reference>
<evidence type="ECO:0000256" key="9">
    <source>
        <dbReference type="ARBA" id="ARBA00022840"/>
    </source>
</evidence>
<dbReference type="EMBL" id="JAKTMA010000012">
    <property type="protein sequence ID" value="MCR0232845.1"/>
    <property type="molecule type" value="Genomic_DNA"/>
</dbReference>
<dbReference type="PANTHER" id="PTHR17490">
    <property type="entry name" value="SUA5"/>
    <property type="match status" value="1"/>
</dbReference>
<dbReference type="GO" id="GO:0008033">
    <property type="term" value="P:tRNA processing"/>
    <property type="evidence" value="ECO:0007669"/>
    <property type="project" value="UniProtKB-KW"/>
</dbReference>
<dbReference type="PROSITE" id="PS51163">
    <property type="entry name" value="YRDC"/>
    <property type="match status" value="1"/>
</dbReference>
<dbReference type="RefSeq" id="WP_008818184.1">
    <property type="nucleotide sequence ID" value="NZ_AP025565.1"/>
</dbReference>
<dbReference type="Pfam" id="PF01300">
    <property type="entry name" value="Sua5_yciO_yrdC"/>
    <property type="match status" value="1"/>
</dbReference>
<dbReference type="NCBIfam" id="TIGR00057">
    <property type="entry name" value="L-threonylcarbamoyladenylate synthase"/>
    <property type="match status" value="1"/>
</dbReference>
<evidence type="ECO:0000313" key="15">
    <source>
        <dbReference type="EMBL" id="MZH54797.1"/>
    </source>
</evidence>
<keyword evidence="6" id="KW-0819">tRNA processing</keyword>
<dbReference type="AlphaFoldDB" id="A0A099IC57"/>
<dbReference type="PANTHER" id="PTHR17490:SF16">
    <property type="entry name" value="THREONYLCARBAMOYL-AMP SYNTHASE"/>
    <property type="match status" value="1"/>
</dbReference>
<keyword evidence="8" id="KW-0547">Nucleotide-binding</keyword>
<comment type="similarity">
    <text evidence="2">Belongs to the SUA5 family.</text>
</comment>
<evidence type="ECO:0000259" key="12">
    <source>
        <dbReference type="PROSITE" id="PS51163"/>
    </source>
</evidence>
<dbReference type="GO" id="GO:0006450">
    <property type="term" value="P:regulation of translational fidelity"/>
    <property type="evidence" value="ECO:0007669"/>
    <property type="project" value="TreeGrafter"/>
</dbReference>
<keyword evidence="9" id="KW-0067">ATP-binding</keyword>
<evidence type="ECO:0000256" key="5">
    <source>
        <dbReference type="ARBA" id="ARBA00022679"/>
    </source>
</evidence>
<dbReference type="Proteomes" id="UP000030008">
    <property type="component" value="Unassembled WGS sequence"/>
</dbReference>
<gene>
    <name evidence="13" type="ORF">CIAN88_02515</name>
    <name evidence="15" type="ORF">GT664_03245</name>
    <name evidence="14" type="ORF">MKC95_08695</name>
</gene>
<evidence type="ECO:0000313" key="13">
    <source>
        <dbReference type="EMBL" id="KGJ54518.1"/>
    </source>
</evidence>
<protein>
    <recommendedName>
        <fullName evidence="10">L-threonylcarbamoyladenylate synthase</fullName>
        <ecNumber evidence="3">2.7.7.87</ecNumber>
    </recommendedName>
    <alternativeName>
        <fullName evidence="10">L-threonylcarbamoyladenylate synthase</fullName>
    </alternativeName>
</protein>
<comment type="catalytic activity">
    <reaction evidence="11">
        <text>L-threonine + hydrogencarbonate + ATP = L-threonylcarbamoyladenylate + diphosphate + H2O</text>
        <dbReference type="Rhea" id="RHEA:36407"/>
        <dbReference type="ChEBI" id="CHEBI:15377"/>
        <dbReference type="ChEBI" id="CHEBI:17544"/>
        <dbReference type="ChEBI" id="CHEBI:30616"/>
        <dbReference type="ChEBI" id="CHEBI:33019"/>
        <dbReference type="ChEBI" id="CHEBI:57926"/>
        <dbReference type="ChEBI" id="CHEBI:73682"/>
        <dbReference type="EC" id="2.7.7.87"/>
    </reaction>
</comment>
<organism evidence="13 16">
    <name type="scientific">Clostridium innocuum</name>
    <dbReference type="NCBI Taxonomy" id="1522"/>
    <lineage>
        <taxon>Bacteria</taxon>
        <taxon>Bacillati</taxon>
        <taxon>Bacillota</taxon>
        <taxon>Clostridia</taxon>
        <taxon>Eubacteriales</taxon>
        <taxon>Clostridiaceae</taxon>
        <taxon>Clostridium</taxon>
    </lineage>
</organism>
<dbReference type="InterPro" id="IPR006070">
    <property type="entry name" value="Sua5-like_dom"/>
</dbReference>
<dbReference type="InterPro" id="IPR017945">
    <property type="entry name" value="DHBP_synth_RibB-like_a/b_dom"/>
</dbReference>
<evidence type="ECO:0000256" key="7">
    <source>
        <dbReference type="ARBA" id="ARBA00022695"/>
    </source>
</evidence>
<keyword evidence="5" id="KW-0808">Transferase</keyword>
<comment type="caution">
    <text evidence="13">The sequence shown here is derived from an EMBL/GenBank/DDBJ whole genome shotgun (WGS) entry which is preliminary data.</text>
</comment>
<dbReference type="Gene3D" id="3.90.870.10">
    <property type="entry name" value="DHBP synthase"/>
    <property type="match status" value="1"/>
</dbReference>
<evidence type="ECO:0000256" key="3">
    <source>
        <dbReference type="ARBA" id="ARBA00012584"/>
    </source>
</evidence>
<evidence type="ECO:0000256" key="1">
    <source>
        <dbReference type="ARBA" id="ARBA00004496"/>
    </source>
</evidence>
<accession>A0A099IC57</accession>
<keyword evidence="4" id="KW-0963">Cytoplasm</keyword>
<dbReference type="GO" id="GO:0000049">
    <property type="term" value="F:tRNA binding"/>
    <property type="evidence" value="ECO:0007669"/>
    <property type="project" value="TreeGrafter"/>
</dbReference>
<proteinExistence type="inferred from homology"/>
<feature type="domain" description="YrdC-like" evidence="12">
    <location>
        <begin position="8"/>
        <end position="192"/>
    </location>
</feature>
<dbReference type="GO" id="GO:0003725">
    <property type="term" value="F:double-stranded RNA binding"/>
    <property type="evidence" value="ECO:0007669"/>
    <property type="project" value="InterPro"/>
</dbReference>
<dbReference type="EMBL" id="JQIF01000014">
    <property type="protein sequence ID" value="KGJ54518.1"/>
    <property type="molecule type" value="Genomic_DNA"/>
</dbReference>
<dbReference type="GO" id="GO:0061710">
    <property type="term" value="F:L-threonylcarbamoyladenylate synthase"/>
    <property type="evidence" value="ECO:0007669"/>
    <property type="project" value="UniProtKB-EC"/>
</dbReference>
<dbReference type="EMBL" id="WWTN01000004">
    <property type="protein sequence ID" value="MZH54797.1"/>
    <property type="molecule type" value="Genomic_DNA"/>
</dbReference>
<evidence type="ECO:0000313" key="14">
    <source>
        <dbReference type="EMBL" id="MCR0232845.1"/>
    </source>
</evidence>
<dbReference type="InterPro" id="IPR050156">
    <property type="entry name" value="TC-AMP_synthase_SUA5"/>
</dbReference>
<dbReference type="Proteomes" id="UP000604383">
    <property type="component" value="Unassembled WGS sequence"/>
</dbReference>
<evidence type="ECO:0000256" key="11">
    <source>
        <dbReference type="ARBA" id="ARBA00048366"/>
    </source>
</evidence>
<dbReference type="GO" id="GO:0005737">
    <property type="term" value="C:cytoplasm"/>
    <property type="evidence" value="ECO:0007669"/>
    <property type="project" value="UniProtKB-SubCell"/>
</dbReference>
<dbReference type="GO" id="GO:0005524">
    <property type="term" value="F:ATP binding"/>
    <property type="evidence" value="ECO:0007669"/>
    <property type="project" value="UniProtKB-KW"/>
</dbReference>
<dbReference type="EC" id="2.7.7.87" evidence="3"/>
<evidence type="ECO:0000256" key="6">
    <source>
        <dbReference type="ARBA" id="ARBA00022694"/>
    </source>
</evidence>
<keyword evidence="7" id="KW-0548">Nucleotidyltransferase</keyword>
<name>A0A099IC57_CLOIN</name>
<reference evidence="13 16" key="1">
    <citation type="submission" date="2014-08" db="EMBL/GenBank/DDBJ databases">
        <title>Clostridium innocuum, an unnegligible vancomycin-resistant pathogen causing extra-intestinal infections.</title>
        <authorList>
            <person name="Feng Y."/>
            <person name="Chiu C.-H."/>
        </authorList>
    </citation>
    <scope>NUCLEOTIDE SEQUENCE [LARGE SCALE GENOMIC DNA]</scope>
    <source>
        <strain evidence="13 16">AN88</strain>
    </source>
</reference>
<dbReference type="Proteomes" id="UP001203972">
    <property type="component" value="Unassembled WGS sequence"/>
</dbReference>
<evidence type="ECO:0000256" key="4">
    <source>
        <dbReference type="ARBA" id="ARBA00022490"/>
    </source>
</evidence>
<evidence type="ECO:0000313" key="16">
    <source>
        <dbReference type="Proteomes" id="UP000030008"/>
    </source>
</evidence>
<dbReference type="SUPFAM" id="SSF55821">
    <property type="entry name" value="YrdC/RibB"/>
    <property type="match status" value="1"/>
</dbReference>
<evidence type="ECO:0000256" key="2">
    <source>
        <dbReference type="ARBA" id="ARBA00007663"/>
    </source>
</evidence>
<comment type="subcellular location">
    <subcellularLocation>
        <location evidence="1">Cytoplasm</location>
    </subcellularLocation>
</comment>
<evidence type="ECO:0000256" key="10">
    <source>
        <dbReference type="ARBA" id="ARBA00029774"/>
    </source>
</evidence>
<sequence>METRRFDKKDVKEVAELLKNGQVVAFPTDTVFGLGVIYENEEALRKLKESKGRPENKPIPTMVADVEQMKCIAQMPAEAVALADAFMPGAFTMILKKQETLPDYVTNGFPTVGIRMPDDPFVLRLIKECGKPLLVTSANRSGEETGVRDEQVLEQLDGRIDAIVLGEAKGKLASTIVDMSEEEPRIVREGPISADDIKKVLHNA</sequence>